<evidence type="ECO:0000256" key="2">
    <source>
        <dbReference type="SAM" id="SignalP"/>
    </source>
</evidence>
<dbReference type="Pfam" id="PF18650">
    <property type="entry name" value="IMPa_N_2"/>
    <property type="match status" value="1"/>
</dbReference>
<dbReference type="NCBIfam" id="NF038322">
    <property type="entry name" value="ImpA_fam_HExGH"/>
    <property type="match status" value="1"/>
</dbReference>
<dbReference type="Proteomes" id="UP000191094">
    <property type="component" value="Unassembled WGS sequence"/>
</dbReference>
<organism evidence="4 5">
    <name type="scientific">Lwoffella lincolnii</name>
    <dbReference type="NCBI Taxonomy" id="90241"/>
    <lineage>
        <taxon>Bacteria</taxon>
        <taxon>Pseudomonadati</taxon>
        <taxon>Pseudomonadota</taxon>
        <taxon>Gammaproteobacteria</taxon>
        <taxon>Moraxellales</taxon>
        <taxon>Moraxellaceae</taxon>
        <taxon>Lwoffella</taxon>
    </lineage>
</organism>
<evidence type="ECO:0000313" key="5">
    <source>
        <dbReference type="Proteomes" id="UP000191094"/>
    </source>
</evidence>
<feature type="signal peptide" evidence="2">
    <location>
        <begin position="1"/>
        <end position="20"/>
    </location>
</feature>
<keyword evidence="2" id="KW-0732">Signal</keyword>
<gene>
    <name evidence="4" type="ORF">B0682_04000</name>
</gene>
<accession>A0A1T0CHG5</accession>
<dbReference type="InterPro" id="IPR031161">
    <property type="entry name" value="Peptidase_M60_dom"/>
</dbReference>
<evidence type="ECO:0000256" key="1">
    <source>
        <dbReference type="SAM" id="MobiDB-lite"/>
    </source>
</evidence>
<dbReference type="InterPro" id="IPR040711">
    <property type="entry name" value="IMPa_N_2"/>
</dbReference>
<feature type="compositionally biased region" description="Low complexity" evidence="1">
    <location>
        <begin position="90"/>
        <end position="99"/>
    </location>
</feature>
<feature type="region of interest" description="Disordered" evidence="1">
    <location>
        <begin position="38"/>
        <end position="99"/>
    </location>
</feature>
<protein>
    <recommendedName>
        <fullName evidence="3">Peptidase M60 domain-containing protein</fullName>
    </recommendedName>
</protein>
<dbReference type="PROSITE" id="PS51723">
    <property type="entry name" value="PEPTIDASE_M60"/>
    <property type="match status" value="1"/>
</dbReference>
<sequence>MYRYLSAGFWKLTMLPMLFAQKKISLSVVAVLSLSAVGCGDDSSSKSVKSTEETISTHASTNLRKQEATTPIESKTDGKIITKPTTPKNPVKSVTPTKPIVTVPTTTSATRIANALKTGDASILQAQDRVVLIADIKESLNAIRNDQKNILNQILTADSQPLDQTLQLTNRTVPFYPTNSAVVIPLLQGSKGLNLAMLSTAYDGRGLSYATDIISAVNQGQHTQHRPILDNAMRWLATGHVDKNRPIKLKIAGVNYDIKQFKAYLDGLDNVSATVVTCRELTDACLSQADVVVFGHGNESITHGATLSQMLMKKGKGVLYLGNNWNQGSSAVALGKTLGYGSDDYAGNYFRSPAELKSSQSSINDFWQKIDSLNRLSQAIDIAEGKDSSVVNANHPIVTALSINHLSSLNRLGQSIFTDNNGSKVSNRSESLWRKLVLLSDSYRTSATYQGQKPKNAQIFMQTYLADTWVDYLREHQTPVIKGAGEYMPAAAKDIAVSTDWETIDITLPQDSGYTMIGRASIMGKPVQIQVVNANGARLAVQTSFIRANGSPFNGYVRPLKPNSPSIPLNYHAMSTLGTVQFSSPYGGPLVLKYDRAKANQTITLKVKGVAKYAHYDYTKPMTTAQIAQADQALADGRFGWNTIKLNGGEIQQTIGYAKKAIGKKSVKNYVDNIQNYIFTSNQLALGYNNQPLSSITTQRCQQLGWDCTGNVHNPKDIQHFVGYVAQCGFLCSGQPIDGYAAINFGWGYAHELGHNTVQRTMTVAFKSSHTGKTIGCLVECDNNHLAGLSELRQFEGLGIENTHKADNFAHWQIYQQINNARKMKLTDEALRKLVEKNIWDGDGYQNNNGKRAFLMQQAFLFTKLIDKKAKPDSNGVFSYFALLSIGDRLVGKMDLSKASMADKKAFGLGAYDKSDFSNPELDYILSSVILGYDLKHLYTVYGIPLSDKAKSSVQMLNLPDVPLQFYALPKNKANHLVLGQWIDLPTTGELKVYPYPVS</sequence>
<feature type="compositionally biased region" description="Low complexity" evidence="1">
    <location>
        <begin position="45"/>
        <end position="57"/>
    </location>
</feature>
<evidence type="ECO:0000313" key="4">
    <source>
        <dbReference type="EMBL" id="OOS21790.1"/>
    </source>
</evidence>
<feature type="compositionally biased region" description="Polar residues" evidence="1">
    <location>
        <begin position="58"/>
        <end position="73"/>
    </location>
</feature>
<feature type="chain" id="PRO_5013159734" description="Peptidase M60 domain-containing protein" evidence="2">
    <location>
        <begin position="21"/>
        <end position="999"/>
    </location>
</feature>
<comment type="caution">
    <text evidence="4">The sequence shown here is derived from an EMBL/GenBank/DDBJ whole genome shotgun (WGS) entry which is preliminary data.</text>
</comment>
<evidence type="ECO:0000259" key="3">
    <source>
        <dbReference type="PROSITE" id="PS51723"/>
    </source>
</evidence>
<reference evidence="4 5" key="1">
    <citation type="submission" date="2017-02" db="EMBL/GenBank/DDBJ databases">
        <title>Draft genome sequence of Moraxella lincolnii CCUG 9405T type strain.</title>
        <authorList>
            <person name="Salva-Serra F."/>
            <person name="Engstrom-Jakobsson H."/>
            <person name="Thorell K."/>
            <person name="Jaen-Luchoro D."/>
            <person name="Gonzales-Siles L."/>
            <person name="Karlsson R."/>
            <person name="Yazdan S."/>
            <person name="Boulund F."/>
            <person name="Johnning A."/>
            <person name="Engstrand L."/>
            <person name="Kristiansson E."/>
            <person name="Moore E."/>
        </authorList>
    </citation>
    <scope>NUCLEOTIDE SEQUENCE [LARGE SCALE GENOMIC DNA]</scope>
    <source>
        <strain evidence="4 5">CCUG 9405</strain>
    </source>
</reference>
<feature type="domain" description="Peptidase M60" evidence="3">
    <location>
        <begin position="512"/>
        <end position="842"/>
    </location>
</feature>
<keyword evidence="5" id="KW-1185">Reference proteome</keyword>
<name>A0A1T0CHG5_9GAMM</name>
<dbReference type="EMBL" id="MUYT01000004">
    <property type="protein sequence ID" value="OOS21790.1"/>
    <property type="molecule type" value="Genomic_DNA"/>
</dbReference>
<dbReference type="AlphaFoldDB" id="A0A1T0CHG5"/>
<proteinExistence type="predicted"/>